<evidence type="ECO:0000313" key="4">
    <source>
        <dbReference type="Proteomes" id="UP000319771"/>
    </source>
</evidence>
<comment type="caution">
    <text evidence="3">The sequence shown here is derived from an EMBL/GenBank/DDBJ whole genome shotgun (WGS) entry which is preliminary data.</text>
</comment>
<gene>
    <name evidence="3" type="ORF">E6K81_10205</name>
</gene>
<dbReference type="GO" id="GO:0030246">
    <property type="term" value="F:carbohydrate binding"/>
    <property type="evidence" value="ECO:0007669"/>
    <property type="project" value="InterPro"/>
</dbReference>
<dbReference type="SUPFAM" id="SSF49452">
    <property type="entry name" value="Starch-binding domain-like"/>
    <property type="match status" value="2"/>
</dbReference>
<dbReference type="Proteomes" id="UP000319771">
    <property type="component" value="Unassembled WGS sequence"/>
</dbReference>
<dbReference type="GO" id="GO:0004866">
    <property type="term" value="F:endopeptidase inhibitor activity"/>
    <property type="evidence" value="ECO:0007669"/>
    <property type="project" value="InterPro"/>
</dbReference>
<dbReference type="Pfam" id="PF13620">
    <property type="entry name" value="CarboxypepD_reg"/>
    <property type="match status" value="3"/>
</dbReference>
<organism evidence="3 4">
    <name type="scientific">Eiseniibacteriota bacterium</name>
    <dbReference type="NCBI Taxonomy" id="2212470"/>
    <lineage>
        <taxon>Bacteria</taxon>
        <taxon>Candidatus Eiseniibacteriota</taxon>
    </lineage>
</organism>
<dbReference type="EMBL" id="VBPB01000166">
    <property type="protein sequence ID" value="TMQ71375.1"/>
    <property type="molecule type" value="Genomic_DNA"/>
</dbReference>
<feature type="domain" description="Macroglobulin" evidence="2">
    <location>
        <begin position="560"/>
        <end position="654"/>
    </location>
</feature>
<dbReference type="InterPro" id="IPR013784">
    <property type="entry name" value="Carb-bd-like_fold"/>
</dbReference>
<feature type="region of interest" description="Disordered" evidence="1">
    <location>
        <begin position="19"/>
        <end position="43"/>
    </location>
</feature>
<proteinExistence type="predicted"/>
<dbReference type="PANTHER" id="PTHR40094">
    <property type="entry name" value="ALPHA-2-MACROGLOBULIN HOMOLOG"/>
    <property type="match status" value="1"/>
</dbReference>
<dbReference type="PANTHER" id="PTHR40094:SF1">
    <property type="entry name" value="UBIQUITIN DOMAIN-CONTAINING PROTEIN"/>
    <property type="match status" value="1"/>
</dbReference>
<reference evidence="3 4" key="1">
    <citation type="journal article" date="2019" name="Nat. Microbiol.">
        <title>Mediterranean grassland soil C-N compound turnover is dependent on rainfall and depth, and is mediated by genomically divergent microorganisms.</title>
        <authorList>
            <person name="Diamond S."/>
            <person name="Andeer P.F."/>
            <person name="Li Z."/>
            <person name="Crits-Christoph A."/>
            <person name="Burstein D."/>
            <person name="Anantharaman K."/>
            <person name="Lane K.R."/>
            <person name="Thomas B.C."/>
            <person name="Pan C."/>
            <person name="Northen T.R."/>
            <person name="Banfield J.F."/>
        </authorList>
    </citation>
    <scope>NUCLEOTIDE SEQUENCE [LARGE SCALE GENOMIC DNA]</scope>
    <source>
        <strain evidence="3">WS_11</strain>
    </source>
</reference>
<name>A0A538U675_UNCEI</name>
<protein>
    <recommendedName>
        <fullName evidence="2">Macroglobulin domain-containing protein</fullName>
    </recommendedName>
</protein>
<dbReference type="InterPro" id="IPR002890">
    <property type="entry name" value="MG2"/>
</dbReference>
<dbReference type="InterPro" id="IPR008969">
    <property type="entry name" value="CarboxyPept-like_regulatory"/>
</dbReference>
<dbReference type="SUPFAM" id="SSF49464">
    <property type="entry name" value="Carboxypeptidase regulatory domain-like"/>
    <property type="match status" value="1"/>
</dbReference>
<dbReference type="InterPro" id="IPR051802">
    <property type="entry name" value="YfhM-like"/>
</dbReference>
<sequence length="856" mass="89915">MGVAGIATHRCPGRRRLVGQLSQVPGRRSVGAGGAKPPGGRHSMRAASTLRSLAAVVTAALSLALAPRAHAAESRMSGHVVNADTQQPIAGASVELVNAGGGQGYFRDKSDAKGEFHLERVASDRYYTLTVSAPGYADFVLGSWQFPAAQRAVEVAVPLDRAGAIEFRVRAGDGKPVAGAKVAARSERAAQWWEGYRPAPAPVFTDANGTARFQDLPAGTWSANAESEGLLAWAGQNLSVRRGETTPVEVRLVKPARISGTVRLADGTGVGNVSVIARGPAEGVATSDADGLYSIPDLPPGRYHLMVAQEGFAPTVARDEAVLAEGSARDDLGIVATPNPPELALVLQREAFAPGEKVTLALRSFRVGLVDLALYQIPALRLRDPAHDFRALAQSGDTTGLLSVSRWQKPTADGPIYTWREEMLALPARDMVPGAYLLRASAGPLRRGAILFVTDLGLLVKRSSERVLVSAASLTTGLPIAGAQVNVVASPVNNPAGPFWWSQAIAAAAITSGATDADGLLALPLTAGHQVRVVAGSEGHGLAVAEVALAPGAGGTEDRMLLYTERPIYRPGQTVYWKLFARRPAGDGYALPPAAGASLVFSGPDGASVNVAGAKLSAHGSADGAIPLPQDLPLGDWTLIATAGSARASATVAVQEYRKPEYRVDVAPDREVYVNGDEVRFQVAAAYFFGAPVFGATVRYNLFESRLAQEAWSDDEDGDGGDAGAGYGRVLKTGEARTDADGRVALTFTPGPVAYDRRLTLEVEVADGARRMVSGRGSTIMGRGLFTLTVRPLEHVVTAGQPVRVEVTAHDHAGRPVAVAATVSLDQEAWNPLERRYTRSTRPLAEAPPRWRARAA</sequence>
<evidence type="ECO:0000256" key="1">
    <source>
        <dbReference type="SAM" id="MobiDB-lite"/>
    </source>
</evidence>
<evidence type="ECO:0000313" key="3">
    <source>
        <dbReference type="EMBL" id="TMQ71375.1"/>
    </source>
</evidence>
<dbReference type="Gene3D" id="2.60.40.1930">
    <property type="match status" value="1"/>
</dbReference>
<accession>A0A538U675</accession>
<dbReference type="AlphaFoldDB" id="A0A538U675"/>
<evidence type="ECO:0000259" key="2">
    <source>
        <dbReference type="Pfam" id="PF01835"/>
    </source>
</evidence>
<dbReference type="Gene3D" id="2.60.40.1120">
    <property type="entry name" value="Carboxypeptidase-like, regulatory domain"/>
    <property type="match status" value="3"/>
</dbReference>
<dbReference type="Pfam" id="PF01835">
    <property type="entry name" value="MG2"/>
    <property type="match status" value="1"/>
</dbReference>